<dbReference type="InterPro" id="IPR003661">
    <property type="entry name" value="HisK_dim/P_dom"/>
</dbReference>
<dbReference type="SMART" id="SM00091">
    <property type="entry name" value="PAS"/>
    <property type="match status" value="3"/>
</dbReference>
<dbReference type="PROSITE" id="PS50113">
    <property type="entry name" value="PAC"/>
    <property type="match status" value="2"/>
</dbReference>
<dbReference type="PANTHER" id="PTHR43065">
    <property type="entry name" value="SENSOR HISTIDINE KINASE"/>
    <property type="match status" value="1"/>
</dbReference>
<feature type="region of interest" description="Disordered" evidence="6">
    <location>
        <begin position="1"/>
        <end position="33"/>
    </location>
</feature>
<dbReference type="Gene3D" id="3.30.565.10">
    <property type="entry name" value="Histidine kinase-like ATPase, C-terminal domain"/>
    <property type="match status" value="1"/>
</dbReference>
<reference evidence="11 12" key="1">
    <citation type="journal article" date="2019" name="Environ. Microbiol.">
        <title>Species interactions and distinct microbial communities in high Arctic permafrost affected cryosols are associated with the CH4 and CO2 gas fluxes.</title>
        <authorList>
            <person name="Altshuler I."/>
            <person name="Hamel J."/>
            <person name="Turney S."/>
            <person name="Magnuson E."/>
            <person name="Levesque R."/>
            <person name="Greer C."/>
            <person name="Whyte L.G."/>
        </authorList>
    </citation>
    <scope>NUCLEOTIDE SEQUENCE [LARGE SCALE GENOMIC DNA]</scope>
    <source>
        <strain evidence="11 12">S9.3B</strain>
    </source>
</reference>
<dbReference type="Gene3D" id="3.40.50.2300">
    <property type="match status" value="1"/>
</dbReference>
<dbReference type="PANTHER" id="PTHR43065:SF42">
    <property type="entry name" value="TWO-COMPONENT SENSOR PPRA"/>
    <property type="match status" value="1"/>
</dbReference>
<dbReference type="NCBIfam" id="TIGR00229">
    <property type="entry name" value="sensory_box"/>
    <property type="match status" value="2"/>
</dbReference>
<dbReference type="InterPro" id="IPR013655">
    <property type="entry name" value="PAS_fold_3"/>
</dbReference>
<evidence type="ECO:0000259" key="9">
    <source>
        <dbReference type="PROSITE" id="PS50112"/>
    </source>
</evidence>
<dbReference type="AlphaFoldDB" id="A0A502EXX1"/>
<evidence type="ECO:0000313" key="11">
    <source>
        <dbReference type="EMBL" id="TPG41874.1"/>
    </source>
</evidence>
<dbReference type="Gene3D" id="3.30.450.20">
    <property type="entry name" value="PAS domain"/>
    <property type="match status" value="3"/>
</dbReference>
<keyword evidence="3 4" id="KW-0597">Phosphoprotein</keyword>
<proteinExistence type="predicted"/>
<dbReference type="InterPro" id="IPR005467">
    <property type="entry name" value="His_kinase_dom"/>
</dbReference>
<evidence type="ECO:0000256" key="2">
    <source>
        <dbReference type="ARBA" id="ARBA00012438"/>
    </source>
</evidence>
<dbReference type="InterPro" id="IPR013656">
    <property type="entry name" value="PAS_4"/>
</dbReference>
<dbReference type="Pfam" id="PF00072">
    <property type="entry name" value="Response_reg"/>
    <property type="match status" value="1"/>
</dbReference>
<dbReference type="InterPro" id="IPR035965">
    <property type="entry name" value="PAS-like_dom_sf"/>
</dbReference>
<evidence type="ECO:0000256" key="5">
    <source>
        <dbReference type="SAM" id="Coils"/>
    </source>
</evidence>
<feature type="domain" description="PAS" evidence="9">
    <location>
        <begin position="37"/>
        <end position="115"/>
    </location>
</feature>
<dbReference type="Gene3D" id="1.10.287.130">
    <property type="match status" value="1"/>
</dbReference>
<dbReference type="PROSITE" id="PS50110">
    <property type="entry name" value="RESPONSE_REGULATORY"/>
    <property type="match status" value="1"/>
</dbReference>
<dbReference type="PROSITE" id="PS50109">
    <property type="entry name" value="HIS_KIN"/>
    <property type="match status" value="1"/>
</dbReference>
<gene>
    <name evidence="11" type="ORF">EAH89_28535</name>
</gene>
<dbReference type="InterPro" id="IPR000700">
    <property type="entry name" value="PAS-assoc_C"/>
</dbReference>
<dbReference type="InterPro" id="IPR011006">
    <property type="entry name" value="CheY-like_superfamily"/>
</dbReference>
<evidence type="ECO:0000256" key="6">
    <source>
        <dbReference type="SAM" id="MobiDB-lite"/>
    </source>
</evidence>
<evidence type="ECO:0000259" key="7">
    <source>
        <dbReference type="PROSITE" id="PS50109"/>
    </source>
</evidence>
<dbReference type="SMART" id="SM00086">
    <property type="entry name" value="PAC"/>
    <property type="match status" value="2"/>
</dbReference>
<keyword evidence="12" id="KW-1185">Reference proteome</keyword>
<sequence length="839" mass="90310">MPPSPDDEGGSAQPAQSSGEWGQAAPKEGVRVPLTMPETELRALFARMGEGFFVAEMVRDPGREVLDFRYLEVNPAFEDLTGLRADQVVGRTGRALFPDLPDWLFETYARVAEGGAPARFQIEVPSLGEREYEVRAYPAWDSTGQRFAVLFLDVTERRNTEASLRERKARLRALFEGMFQFTGLLTPDGTLLEANQAALAFGGLTGEETIGLKFWDTGWWVGTPESAARLRAAVAEAAGGAFVRYEVEVRGAERNAVIDFSLRPVRDERGAVVFLVPEGRDITELKRAEAALAEKEGRLRLAVQGARLGVWEFDLPRDCWRLDARALAITGLDLPAETWVPASSPVLHAWFASIHPEDASRRAAAYERVLRQGGETFETEYRIPRPGHAWNWVAQQALVVERDTRTGAPLRLVGVARDVTEERDMQAELERLVVERTRELQEIQSRLAHAERMQALGQLAGGVAHDFNNVLQAVQGAAGLIERRPADPENVRRLARLAGEAAARGSAVTQRLLAFARRGDASARPMDVAALFGGLRDILRHTLGTGVVVRVEAPADLPAALADKAQLETVLVNLATNARDAMPGGGVLTFAAGTDIVERDGSGTAGGRPVPATLLAGCYVRLSVSDTGTGLPLDVLARATEPFFTTKGEGKGTGLGLAMARGFAEQSGGALHIESVPGRGTTVSLWFPCAGQAGASPLENTDDAAVEAVQQRRVLLVDDDPIVREVTSEQLETMGYVVLPAGSGPAALALLDAGTRPDIVISDLFMPGMDGVMLIREAHRRRPELPAILLTGFATNAAEIAVDGALSGSFSMLRKPVTAEQIAERVEALLANATAGDRT</sequence>
<dbReference type="FunFam" id="3.30.450.20:FF:000155">
    <property type="entry name" value="Sensor histidine kinase TodS"/>
    <property type="match status" value="1"/>
</dbReference>
<dbReference type="InterPro" id="IPR036097">
    <property type="entry name" value="HisK_dim/P_sf"/>
</dbReference>
<dbReference type="SUPFAM" id="SSF47384">
    <property type="entry name" value="Homodimeric domain of signal transducing histidine kinase"/>
    <property type="match status" value="1"/>
</dbReference>
<dbReference type="Pfam" id="PF02518">
    <property type="entry name" value="HATPase_c"/>
    <property type="match status" value="1"/>
</dbReference>
<dbReference type="Pfam" id="PF08447">
    <property type="entry name" value="PAS_3"/>
    <property type="match status" value="1"/>
</dbReference>
<dbReference type="PRINTS" id="PR00344">
    <property type="entry name" value="BCTRLSENSOR"/>
</dbReference>
<comment type="caution">
    <text evidence="11">The sequence shown here is derived from an EMBL/GenBank/DDBJ whole genome shotgun (WGS) entry which is preliminary data.</text>
</comment>
<comment type="catalytic activity">
    <reaction evidence="1">
        <text>ATP + protein L-histidine = ADP + protein N-phospho-L-histidine.</text>
        <dbReference type="EC" id="2.7.13.3"/>
    </reaction>
</comment>
<feature type="domain" description="Histidine kinase" evidence="7">
    <location>
        <begin position="462"/>
        <end position="691"/>
    </location>
</feature>
<dbReference type="EC" id="2.7.13.3" evidence="2"/>
<dbReference type="SMART" id="SM00387">
    <property type="entry name" value="HATPase_c"/>
    <property type="match status" value="1"/>
</dbReference>
<evidence type="ECO:0000313" key="12">
    <source>
        <dbReference type="Proteomes" id="UP000317078"/>
    </source>
</evidence>
<dbReference type="InterPro" id="IPR001789">
    <property type="entry name" value="Sig_transdc_resp-reg_receiver"/>
</dbReference>
<dbReference type="SMART" id="SM00448">
    <property type="entry name" value="REC"/>
    <property type="match status" value="1"/>
</dbReference>
<protein>
    <recommendedName>
        <fullName evidence="2">histidine kinase</fullName>
        <ecNumber evidence="2">2.7.13.3</ecNumber>
    </recommendedName>
</protein>
<evidence type="ECO:0000259" key="10">
    <source>
        <dbReference type="PROSITE" id="PS50113"/>
    </source>
</evidence>
<name>A0A502EXX1_9PROT</name>
<keyword evidence="5" id="KW-0175">Coiled coil</keyword>
<dbReference type="GO" id="GO:0000155">
    <property type="term" value="F:phosphorelay sensor kinase activity"/>
    <property type="evidence" value="ECO:0007669"/>
    <property type="project" value="InterPro"/>
</dbReference>
<dbReference type="SUPFAM" id="SSF55785">
    <property type="entry name" value="PYP-like sensor domain (PAS domain)"/>
    <property type="match status" value="3"/>
</dbReference>
<dbReference type="SUPFAM" id="SSF55874">
    <property type="entry name" value="ATPase domain of HSP90 chaperone/DNA topoisomerase II/histidine kinase"/>
    <property type="match status" value="1"/>
</dbReference>
<feature type="modified residue" description="4-aspartylphosphate" evidence="4">
    <location>
        <position position="763"/>
    </location>
</feature>
<feature type="domain" description="PAC" evidence="10">
    <location>
        <begin position="377"/>
        <end position="431"/>
    </location>
</feature>
<dbReference type="EMBL" id="RCZP01000064">
    <property type="protein sequence ID" value="TPG41874.1"/>
    <property type="molecule type" value="Genomic_DNA"/>
</dbReference>
<organism evidence="11 12">
    <name type="scientific">Muricoccus nepalensis</name>
    <dbReference type="NCBI Taxonomy" id="1854500"/>
    <lineage>
        <taxon>Bacteria</taxon>
        <taxon>Pseudomonadati</taxon>
        <taxon>Pseudomonadota</taxon>
        <taxon>Alphaproteobacteria</taxon>
        <taxon>Acetobacterales</taxon>
        <taxon>Roseomonadaceae</taxon>
        <taxon>Muricoccus</taxon>
    </lineage>
</organism>
<dbReference type="CDD" id="cd00130">
    <property type="entry name" value="PAS"/>
    <property type="match status" value="3"/>
</dbReference>
<dbReference type="InterPro" id="IPR000014">
    <property type="entry name" value="PAS"/>
</dbReference>
<dbReference type="SUPFAM" id="SSF52172">
    <property type="entry name" value="CheY-like"/>
    <property type="match status" value="1"/>
</dbReference>
<dbReference type="OrthoDB" id="7264471at2"/>
<evidence type="ECO:0000256" key="3">
    <source>
        <dbReference type="ARBA" id="ARBA00022553"/>
    </source>
</evidence>
<evidence type="ECO:0000259" key="8">
    <source>
        <dbReference type="PROSITE" id="PS50110"/>
    </source>
</evidence>
<feature type="domain" description="PAC" evidence="10">
    <location>
        <begin position="243"/>
        <end position="294"/>
    </location>
</feature>
<evidence type="ECO:0000256" key="1">
    <source>
        <dbReference type="ARBA" id="ARBA00000085"/>
    </source>
</evidence>
<evidence type="ECO:0000256" key="4">
    <source>
        <dbReference type="PROSITE-ProRule" id="PRU00169"/>
    </source>
</evidence>
<dbReference type="InterPro" id="IPR036890">
    <property type="entry name" value="HATPase_C_sf"/>
</dbReference>
<dbReference type="InterPro" id="IPR003594">
    <property type="entry name" value="HATPase_dom"/>
</dbReference>
<dbReference type="PROSITE" id="PS50112">
    <property type="entry name" value="PAS"/>
    <property type="match status" value="1"/>
</dbReference>
<accession>A0A502EXX1</accession>
<feature type="coiled-coil region" evidence="5">
    <location>
        <begin position="426"/>
        <end position="453"/>
    </location>
</feature>
<dbReference type="SMART" id="SM00388">
    <property type="entry name" value="HisKA"/>
    <property type="match status" value="1"/>
</dbReference>
<feature type="domain" description="Response regulatory" evidence="8">
    <location>
        <begin position="713"/>
        <end position="830"/>
    </location>
</feature>
<dbReference type="InterPro" id="IPR004358">
    <property type="entry name" value="Sig_transdc_His_kin-like_C"/>
</dbReference>
<dbReference type="Pfam" id="PF08448">
    <property type="entry name" value="PAS_4"/>
    <property type="match status" value="2"/>
</dbReference>
<dbReference type="Proteomes" id="UP000317078">
    <property type="component" value="Unassembled WGS sequence"/>
</dbReference>
<dbReference type="InterPro" id="IPR001610">
    <property type="entry name" value="PAC"/>
</dbReference>